<accession>H6LER2</accession>
<dbReference type="Proteomes" id="UP000007177">
    <property type="component" value="Chromosome"/>
</dbReference>
<sequence>MYNLSEIARTANKLATTGLTKSQAFKRAWGKALVVKGVTQGKRQTAIDHMKQYDPSEIMISLERNTTGYFEEDGRHDDCKLN</sequence>
<dbReference type="OrthoDB" id="1779218at2"/>
<dbReference type="KEGG" id="awo:Awo_c25990"/>
<protein>
    <submittedName>
        <fullName evidence="1">Uncharacterized protein</fullName>
    </submittedName>
</protein>
<name>H6LER2_ACEWD</name>
<keyword evidence="2" id="KW-1185">Reference proteome</keyword>
<gene>
    <name evidence="1" type="ordered locus">Awo_c25990</name>
</gene>
<organism evidence="1 2">
    <name type="scientific">Acetobacterium woodii (strain ATCC 29683 / DSM 1030 / JCM 2381 / KCTC 1655 / WB1)</name>
    <dbReference type="NCBI Taxonomy" id="931626"/>
    <lineage>
        <taxon>Bacteria</taxon>
        <taxon>Bacillati</taxon>
        <taxon>Bacillota</taxon>
        <taxon>Clostridia</taxon>
        <taxon>Eubacteriales</taxon>
        <taxon>Eubacteriaceae</taxon>
        <taxon>Acetobacterium</taxon>
    </lineage>
</organism>
<evidence type="ECO:0000313" key="2">
    <source>
        <dbReference type="Proteomes" id="UP000007177"/>
    </source>
</evidence>
<reference evidence="2" key="1">
    <citation type="submission" date="2011-07" db="EMBL/GenBank/DDBJ databases">
        <title>Complete genome sequence of Acetobacterium woodii.</title>
        <authorList>
            <person name="Poehlein A."/>
            <person name="Schmidt S."/>
            <person name="Kaster A.-K."/>
            <person name="Goenrich M."/>
            <person name="Vollmers J."/>
            <person name="Thuermer A."/>
            <person name="Gottschalk G."/>
            <person name="Thauer R.K."/>
            <person name="Daniel R."/>
            <person name="Mueller V."/>
        </authorList>
    </citation>
    <scope>NUCLEOTIDE SEQUENCE [LARGE SCALE GENOMIC DNA]</scope>
    <source>
        <strain evidence="2">ATCC 29683 / DSM 1030 / JCM 2381 / KCTC 1655 / WB1</strain>
    </source>
</reference>
<dbReference type="HOGENOM" id="CLU_2550524_0_0_9"/>
<dbReference type="AlphaFoldDB" id="H6LER2"/>
<proteinExistence type="predicted"/>
<dbReference type="RefSeq" id="WP_014356955.1">
    <property type="nucleotide sequence ID" value="NC_016894.1"/>
</dbReference>
<reference evidence="1 2" key="2">
    <citation type="journal article" date="2012" name="PLoS ONE">
        <title>An ancient pathway combining carbon dioxide fixation with the generation and utilization of a sodium ion gradient for ATP synthesis.</title>
        <authorList>
            <person name="Poehlein A."/>
            <person name="Schmidt S."/>
            <person name="Kaster A.K."/>
            <person name="Goenrich M."/>
            <person name="Vollmers J."/>
            <person name="Thurmer A."/>
            <person name="Bertsch J."/>
            <person name="Schuchmann K."/>
            <person name="Voigt B."/>
            <person name="Hecker M."/>
            <person name="Daniel R."/>
            <person name="Thauer R.K."/>
            <person name="Gottschalk G."/>
            <person name="Muller V."/>
        </authorList>
    </citation>
    <scope>NUCLEOTIDE SEQUENCE [LARGE SCALE GENOMIC DNA]</scope>
    <source>
        <strain evidence="2">ATCC 29683 / DSM 1030 / JCM 2381 / KCTC 1655 / WB1</strain>
    </source>
</reference>
<dbReference type="EMBL" id="CP002987">
    <property type="protein sequence ID" value="AFA49355.1"/>
    <property type="molecule type" value="Genomic_DNA"/>
</dbReference>
<evidence type="ECO:0000313" key="1">
    <source>
        <dbReference type="EMBL" id="AFA49355.1"/>
    </source>
</evidence>